<keyword evidence="2" id="KW-1185">Reference proteome</keyword>
<dbReference type="RefSeq" id="WP_377937591.1">
    <property type="nucleotide sequence ID" value="NZ_JBHTHQ010000006.1"/>
</dbReference>
<evidence type="ECO:0008006" key="3">
    <source>
        <dbReference type="Google" id="ProtNLM"/>
    </source>
</evidence>
<evidence type="ECO:0000313" key="2">
    <source>
        <dbReference type="Proteomes" id="UP001597036"/>
    </source>
</evidence>
<gene>
    <name evidence="1" type="ORF">ACFQY8_00530</name>
</gene>
<evidence type="ECO:0000313" key="1">
    <source>
        <dbReference type="EMBL" id="MFD0704243.1"/>
    </source>
</evidence>
<dbReference type="EMBL" id="JBHTHQ010000006">
    <property type="protein sequence ID" value="MFD0704243.1"/>
    <property type="molecule type" value="Genomic_DNA"/>
</dbReference>
<protein>
    <recommendedName>
        <fullName evidence="3">Serine hydrolase</fullName>
    </recommendedName>
</protein>
<name>A0ABW2Y1W4_9BIFI</name>
<dbReference type="Gene3D" id="3.40.710.10">
    <property type="entry name" value="DD-peptidase/beta-lactamase superfamily"/>
    <property type="match status" value="1"/>
</dbReference>
<comment type="caution">
    <text evidence="1">The sequence shown here is derived from an EMBL/GenBank/DDBJ whole genome shotgun (WGS) entry which is preliminary data.</text>
</comment>
<sequence length="84" mass="9295">MNYYVNPTNSFIQQMLSPSGIGTYTKAGWIDDDQYFLAQNDAGIVKSRQGDYVIAVMSTAYERYDALSSLVSALDAAHDSDMVK</sequence>
<dbReference type="InterPro" id="IPR012338">
    <property type="entry name" value="Beta-lactam/transpept-like"/>
</dbReference>
<accession>A0ABW2Y1W4</accession>
<reference evidence="2" key="1">
    <citation type="journal article" date="2019" name="Int. J. Syst. Evol. Microbiol.">
        <title>The Global Catalogue of Microorganisms (GCM) 10K type strain sequencing project: providing services to taxonomists for standard genome sequencing and annotation.</title>
        <authorList>
            <consortium name="The Broad Institute Genomics Platform"/>
            <consortium name="The Broad Institute Genome Sequencing Center for Infectious Disease"/>
            <person name="Wu L."/>
            <person name="Ma J."/>
        </authorList>
    </citation>
    <scope>NUCLEOTIDE SEQUENCE [LARGE SCALE GENOMIC DNA]</scope>
    <source>
        <strain evidence="2">CCM 8604</strain>
    </source>
</reference>
<dbReference type="Proteomes" id="UP001597036">
    <property type="component" value="Unassembled WGS sequence"/>
</dbReference>
<organism evidence="1 2">
    <name type="scientific">Alloscardovia venturai</name>
    <dbReference type="NCBI Taxonomy" id="1769421"/>
    <lineage>
        <taxon>Bacteria</taxon>
        <taxon>Bacillati</taxon>
        <taxon>Actinomycetota</taxon>
        <taxon>Actinomycetes</taxon>
        <taxon>Bifidobacteriales</taxon>
        <taxon>Bifidobacteriaceae</taxon>
        <taxon>Alloscardovia</taxon>
    </lineage>
</organism>
<proteinExistence type="predicted"/>